<dbReference type="InterPro" id="IPR006153">
    <property type="entry name" value="Cation/H_exchanger_TM"/>
</dbReference>
<name>B1WVE2_CROS5</name>
<evidence type="ECO:0000256" key="8">
    <source>
        <dbReference type="ARBA" id="ARBA00023136"/>
    </source>
</evidence>
<dbReference type="PANTHER" id="PTHR32507:SF8">
    <property type="entry name" value="CNH1P"/>
    <property type="match status" value="1"/>
</dbReference>
<feature type="transmembrane region" description="Helical" evidence="9">
    <location>
        <begin position="6"/>
        <end position="23"/>
    </location>
</feature>
<gene>
    <name evidence="11" type="ordered locus">cce_4584</name>
</gene>
<keyword evidence="12" id="KW-1185">Reference proteome</keyword>
<dbReference type="eggNOG" id="COG3263">
    <property type="taxonomic scope" value="Bacteria"/>
</dbReference>
<keyword evidence="7" id="KW-0406">Ion transport</keyword>
<dbReference type="Pfam" id="PF00999">
    <property type="entry name" value="Na_H_Exchanger"/>
    <property type="match status" value="1"/>
</dbReference>
<dbReference type="HOGENOM" id="CLU_008635_6_2_3"/>
<evidence type="ECO:0000313" key="11">
    <source>
        <dbReference type="EMBL" id="ACB53932.1"/>
    </source>
</evidence>
<dbReference type="PANTHER" id="PTHR32507">
    <property type="entry name" value="NA(+)/H(+) ANTIPORTER 1"/>
    <property type="match status" value="1"/>
</dbReference>
<evidence type="ECO:0000259" key="10">
    <source>
        <dbReference type="Pfam" id="PF00999"/>
    </source>
</evidence>
<evidence type="ECO:0000256" key="9">
    <source>
        <dbReference type="SAM" id="Phobius"/>
    </source>
</evidence>
<dbReference type="GO" id="GO:0005886">
    <property type="term" value="C:plasma membrane"/>
    <property type="evidence" value="ECO:0007669"/>
    <property type="project" value="UniProtKB-SubCell"/>
</dbReference>
<keyword evidence="3" id="KW-0050">Antiport</keyword>
<evidence type="ECO:0000313" key="12">
    <source>
        <dbReference type="Proteomes" id="UP000001203"/>
    </source>
</evidence>
<feature type="transmembrane region" description="Helical" evidence="9">
    <location>
        <begin position="308"/>
        <end position="328"/>
    </location>
</feature>
<dbReference type="EMBL" id="CP000806">
    <property type="protein sequence ID" value="ACB53932.1"/>
    <property type="molecule type" value="Genomic_DNA"/>
</dbReference>
<feature type="transmembrane region" description="Helical" evidence="9">
    <location>
        <begin position="35"/>
        <end position="53"/>
    </location>
</feature>
<feature type="transmembrane region" description="Helical" evidence="9">
    <location>
        <begin position="188"/>
        <end position="210"/>
    </location>
</feature>
<accession>B1WVE2</accession>
<protein>
    <submittedName>
        <fullName evidence="11">Na+/H+ antiporter</fullName>
    </submittedName>
</protein>
<dbReference type="KEGG" id="cyt:cce_4584"/>
<keyword evidence="5 9" id="KW-0812">Transmembrane</keyword>
<keyword evidence="4" id="KW-1003">Cell membrane</keyword>
<keyword evidence="6 9" id="KW-1133">Transmembrane helix</keyword>
<dbReference type="GO" id="GO:0015297">
    <property type="term" value="F:antiporter activity"/>
    <property type="evidence" value="ECO:0007669"/>
    <property type="project" value="UniProtKB-KW"/>
</dbReference>
<dbReference type="InterPro" id="IPR038770">
    <property type="entry name" value="Na+/solute_symporter_sf"/>
</dbReference>
<evidence type="ECO:0000256" key="7">
    <source>
        <dbReference type="ARBA" id="ARBA00023065"/>
    </source>
</evidence>
<sequence>MFEPYSDWAILSIFVVIYSLVGGRIRRTWISDAMVFVFMGLLLGPFGLGMLQFDVTSENLKTVTELTLALILFNDAANANTKVLKQSLRLPWRLLALGLPLTILLGFALSTLLFPQFSPVEAGLLAVMLAPTDAALGKAVVSNPKIPDNIREDLNIESGLNDGICVPLLFALLAITTGENLERSPLELVAILFTEEIGIGLLVGVSFAVITNQLREFFIARNWIEHHWQPVMAIALALGCFSTAQHFGGSGFIACFVGGLMFGIILKRGKEELLIASEAVGDNLSLITWVAFGSSLVMLAVRQQTWQTFLYAVLSLTVIRMLPVFLVLFGMELDKWTKLLVGWFGPRGLASVVFAVFIFDAKLPHSSEIVIIAITTIMLSILAHGLTANPLVNLYGKWINK</sequence>
<dbReference type="AlphaFoldDB" id="B1WVE2"/>
<dbReference type="RefSeq" id="WP_009543363.1">
    <property type="nucleotide sequence ID" value="NC_010546.1"/>
</dbReference>
<reference evidence="11 12" key="1">
    <citation type="journal article" date="2008" name="Proc. Natl. Acad. Sci. U.S.A.">
        <title>The genome of Cyanothece 51142, a unicellular diazotrophic cyanobacterium important in the marine nitrogen cycle.</title>
        <authorList>
            <person name="Welsh E.A."/>
            <person name="Liberton M."/>
            <person name="Stoeckel J."/>
            <person name="Loh T."/>
            <person name="Elvitigala T."/>
            <person name="Wang C."/>
            <person name="Wollam A."/>
            <person name="Fulton R.S."/>
            <person name="Clifton S.W."/>
            <person name="Jacobs J.M."/>
            <person name="Aurora R."/>
            <person name="Ghosh B.K."/>
            <person name="Sherman L.A."/>
            <person name="Smith R.D."/>
            <person name="Wilson R.K."/>
            <person name="Pakrasi H.B."/>
        </authorList>
    </citation>
    <scope>NUCLEOTIDE SEQUENCE [LARGE SCALE GENOMIC DNA]</scope>
    <source>
        <strain evidence="12">ATCC 51142 / BH68</strain>
    </source>
</reference>
<feature type="transmembrane region" description="Helical" evidence="9">
    <location>
        <begin position="231"/>
        <end position="264"/>
    </location>
</feature>
<comment type="subcellular location">
    <subcellularLocation>
        <location evidence="1">Cell membrane</location>
        <topology evidence="1">Multi-pass membrane protein</topology>
    </subcellularLocation>
</comment>
<keyword evidence="8 9" id="KW-0472">Membrane</keyword>
<feature type="transmembrane region" description="Helical" evidence="9">
    <location>
        <begin position="284"/>
        <end position="301"/>
    </location>
</feature>
<evidence type="ECO:0000256" key="4">
    <source>
        <dbReference type="ARBA" id="ARBA00022475"/>
    </source>
</evidence>
<dbReference type="GO" id="GO:1902600">
    <property type="term" value="P:proton transmembrane transport"/>
    <property type="evidence" value="ECO:0007669"/>
    <property type="project" value="InterPro"/>
</dbReference>
<evidence type="ECO:0000256" key="6">
    <source>
        <dbReference type="ARBA" id="ARBA00022989"/>
    </source>
</evidence>
<feature type="transmembrane region" description="Helical" evidence="9">
    <location>
        <begin position="94"/>
        <end position="114"/>
    </location>
</feature>
<keyword evidence="2" id="KW-0813">Transport</keyword>
<feature type="transmembrane region" description="Helical" evidence="9">
    <location>
        <begin position="340"/>
        <end position="359"/>
    </location>
</feature>
<proteinExistence type="predicted"/>
<feature type="transmembrane region" description="Helical" evidence="9">
    <location>
        <begin position="371"/>
        <end position="392"/>
    </location>
</feature>
<evidence type="ECO:0000256" key="2">
    <source>
        <dbReference type="ARBA" id="ARBA00022448"/>
    </source>
</evidence>
<dbReference type="Proteomes" id="UP000001203">
    <property type="component" value="Chromosome circular"/>
</dbReference>
<dbReference type="OrthoDB" id="9810860at2"/>
<feature type="domain" description="Cation/H+ exchanger transmembrane" evidence="10">
    <location>
        <begin position="12"/>
        <end position="393"/>
    </location>
</feature>
<dbReference type="STRING" id="43989.cce_4584"/>
<evidence type="ECO:0000256" key="3">
    <source>
        <dbReference type="ARBA" id="ARBA00022449"/>
    </source>
</evidence>
<dbReference type="Gene3D" id="1.20.1530.20">
    <property type="match status" value="1"/>
</dbReference>
<organism evidence="11 12">
    <name type="scientific">Crocosphaera subtropica (strain ATCC 51142 / BH68)</name>
    <name type="common">Cyanothece sp. (strain ATCC 51142)</name>
    <dbReference type="NCBI Taxonomy" id="43989"/>
    <lineage>
        <taxon>Bacteria</taxon>
        <taxon>Bacillati</taxon>
        <taxon>Cyanobacteriota</taxon>
        <taxon>Cyanophyceae</taxon>
        <taxon>Oscillatoriophycideae</taxon>
        <taxon>Chroococcales</taxon>
        <taxon>Aphanothecaceae</taxon>
        <taxon>Crocosphaera</taxon>
        <taxon>Crocosphaera subtropica</taxon>
    </lineage>
</organism>
<evidence type="ECO:0000256" key="1">
    <source>
        <dbReference type="ARBA" id="ARBA00004651"/>
    </source>
</evidence>
<evidence type="ECO:0000256" key="5">
    <source>
        <dbReference type="ARBA" id="ARBA00022692"/>
    </source>
</evidence>